<dbReference type="InterPro" id="IPR000073">
    <property type="entry name" value="AB_hydrolase_1"/>
</dbReference>
<dbReference type="Gene3D" id="3.40.50.1820">
    <property type="entry name" value="alpha/beta hydrolase"/>
    <property type="match status" value="1"/>
</dbReference>
<reference evidence="2 3" key="1">
    <citation type="submission" date="2020-08" db="EMBL/GenBank/DDBJ databases">
        <title>Genome public.</title>
        <authorList>
            <person name="Liu C."/>
            <person name="Sun Q."/>
        </authorList>
    </citation>
    <scope>NUCLEOTIDE SEQUENCE [LARGE SCALE GENOMIC DNA]</scope>
    <source>
        <strain evidence="2 3">NSJ-13</strain>
    </source>
</reference>
<dbReference type="RefSeq" id="WP_118738067.1">
    <property type="nucleotide sequence ID" value="NZ_JACOPE010000001.1"/>
</dbReference>
<dbReference type="Pfam" id="PF12697">
    <property type="entry name" value="Abhydrolase_6"/>
    <property type="match status" value="1"/>
</dbReference>
<keyword evidence="2" id="KW-0378">Hydrolase</keyword>
<dbReference type="EMBL" id="JACOPE010000001">
    <property type="protein sequence ID" value="MBC5684980.1"/>
    <property type="molecule type" value="Genomic_DNA"/>
</dbReference>
<gene>
    <name evidence="2" type="ORF">H8S40_15810</name>
</gene>
<name>A0ABR7GC12_9FIRM</name>
<sequence>MSFKKKFLTLSAITAGTLSALHIFNRFIYHISTIDNILAKNGENYYDWTYGRIFYTKEGSGSPILLVHDLNVCSSSYEWNKIKNDLAKTNTVYTIDLLGCGLSEKPNLTYTNYLYVQLLTDFIKNVIGEKTDIISTGHSASIALMTCANDDTVIDRILLINPESIIDASKTPKHYNKVLKYILCTPIIGTFIYNLLVSKDRIEENFMTDYFYDHCKFKKRDLAAYVEASQSEKSHGRYLYANICSNFTNANVLNCLSKIDNSIFIIVGNGNPEYSLAASQYQNQLPAIEICEINKTKYLPQLEAPTDVLENIKIYFDLTA</sequence>
<keyword evidence="3" id="KW-1185">Reference proteome</keyword>
<dbReference type="GO" id="GO:0016787">
    <property type="term" value="F:hydrolase activity"/>
    <property type="evidence" value="ECO:0007669"/>
    <property type="project" value="UniProtKB-KW"/>
</dbReference>
<dbReference type="InterPro" id="IPR029058">
    <property type="entry name" value="AB_hydrolase_fold"/>
</dbReference>
<feature type="domain" description="AB hydrolase-1" evidence="1">
    <location>
        <begin position="64"/>
        <end position="168"/>
    </location>
</feature>
<evidence type="ECO:0000313" key="2">
    <source>
        <dbReference type="EMBL" id="MBC5684980.1"/>
    </source>
</evidence>
<evidence type="ECO:0000259" key="1">
    <source>
        <dbReference type="Pfam" id="PF12697"/>
    </source>
</evidence>
<dbReference type="PANTHER" id="PTHR46438">
    <property type="entry name" value="ALPHA/BETA-HYDROLASES SUPERFAMILY PROTEIN"/>
    <property type="match status" value="1"/>
</dbReference>
<dbReference type="SUPFAM" id="SSF53474">
    <property type="entry name" value="alpha/beta-Hydrolases"/>
    <property type="match status" value="1"/>
</dbReference>
<comment type="caution">
    <text evidence="2">The sequence shown here is derived from an EMBL/GenBank/DDBJ whole genome shotgun (WGS) entry which is preliminary data.</text>
</comment>
<organism evidence="2 3">
    <name type="scientific">Ruminococcus hominis</name>
    <dbReference type="NCBI Taxonomy" id="2763065"/>
    <lineage>
        <taxon>Bacteria</taxon>
        <taxon>Bacillati</taxon>
        <taxon>Bacillota</taxon>
        <taxon>Clostridia</taxon>
        <taxon>Eubacteriales</taxon>
        <taxon>Oscillospiraceae</taxon>
        <taxon>Ruminococcus</taxon>
    </lineage>
</organism>
<protein>
    <submittedName>
        <fullName evidence="2">Alpha/beta hydrolase</fullName>
    </submittedName>
</protein>
<dbReference type="PANTHER" id="PTHR46438:SF2">
    <property type="entry name" value="ALPHA_BETA-HYDROLASES SUPERFAMILY PROTEIN"/>
    <property type="match status" value="1"/>
</dbReference>
<proteinExistence type="predicted"/>
<evidence type="ECO:0000313" key="3">
    <source>
        <dbReference type="Proteomes" id="UP000631576"/>
    </source>
</evidence>
<dbReference type="Proteomes" id="UP000631576">
    <property type="component" value="Unassembled WGS sequence"/>
</dbReference>
<accession>A0ABR7GC12</accession>